<dbReference type="Proteomes" id="UP000070089">
    <property type="component" value="Unassembled WGS sequence"/>
</dbReference>
<proteinExistence type="inferred from homology"/>
<dbReference type="VEuPathDB" id="GiardiaDB:QR46_4578"/>
<comment type="caution">
    <text evidence="5">The sequence shown here is derived from an EMBL/GenBank/DDBJ whole genome shotgun (WGS) entry which is preliminary data.</text>
</comment>
<dbReference type="OrthoDB" id="524165at2759"/>
<accession>A0A132NNU0</accession>
<name>A0A132NNU0_GIAIN</name>
<organism evidence="5 6">
    <name type="scientific">Giardia duodenalis assemblage B</name>
    <dbReference type="NCBI Taxonomy" id="1394984"/>
    <lineage>
        <taxon>Eukaryota</taxon>
        <taxon>Metamonada</taxon>
        <taxon>Diplomonadida</taxon>
        <taxon>Hexamitidae</taxon>
        <taxon>Giardiinae</taxon>
        <taxon>Giardia</taxon>
    </lineage>
</organism>
<evidence type="ECO:0000256" key="2">
    <source>
        <dbReference type="ARBA" id="ARBA00009389"/>
    </source>
</evidence>
<dbReference type="GO" id="GO:0003713">
    <property type="term" value="F:transcription coactivator activity"/>
    <property type="evidence" value="ECO:0007669"/>
    <property type="project" value="InterPro"/>
</dbReference>
<dbReference type="PANTHER" id="PTHR13168">
    <property type="entry name" value="ASSOCIATE OF C-MYC AMY-1"/>
    <property type="match status" value="1"/>
</dbReference>
<gene>
    <name evidence="5" type="ORF">QR46_4578</name>
</gene>
<comment type="subcellular location">
    <subcellularLocation>
        <location evidence="1">Nucleus</location>
    </subcellularLocation>
</comment>
<feature type="coiled-coil region" evidence="4">
    <location>
        <begin position="57"/>
        <end position="84"/>
    </location>
</feature>
<dbReference type="EMBL" id="JXTI01000185">
    <property type="protein sequence ID" value="KWX11462.1"/>
    <property type="molecule type" value="Genomic_DNA"/>
</dbReference>
<keyword evidence="4" id="KW-0175">Coiled coil</keyword>
<evidence type="ECO:0000256" key="4">
    <source>
        <dbReference type="SAM" id="Coils"/>
    </source>
</evidence>
<reference evidence="5 6" key="1">
    <citation type="journal article" date="2015" name="Mol. Biochem. Parasitol.">
        <title>Identification of polymorphic genes for use in assemblage B genotyping assays through comparative genomics of multiple assemblage B Giardia duodenalis isolates.</title>
        <authorList>
            <person name="Wielinga C."/>
            <person name="Thompson R.C."/>
            <person name="Monis P."/>
            <person name="Ryan U."/>
        </authorList>
    </citation>
    <scope>NUCLEOTIDE SEQUENCE [LARGE SCALE GENOMIC DNA]</scope>
    <source>
        <strain evidence="5 6">BAH15c1</strain>
    </source>
</reference>
<evidence type="ECO:0000256" key="3">
    <source>
        <dbReference type="ARBA" id="ARBA00023242"/>
    </source>
</evidence>
<dbReference type="GO" id="GO:0005634">
    <property type="term" value="C:nucleus"/>
    <property type="evidence" value="ECO:0007669"/>
    <property type="project" value="UniProtKB-SubCell"/>
</dbReference>
<evidence type="ECO:0008006" key="7">
    <source>
        <dbReference type="Google" id="ProtNLM"/>
    </source>
</evidence>
<protein>
    <recommendedName>
        <fullName evidence="7">c-Myc-binding protein</fullName>
    </recommendedName>
</protein>
<dbReference type="AlphaFoldDB" id="A0A132NNU0"/>
<comment type="similarity">
    <text evidence="2">Belongs to the AMY1 family.</text>
</comment>
<evidence type="ECO:0000256" key="1">
    <source>
        <dbReference type="ARBA" id="ARBA00004123"/>
    </source>
</evidence>
<keyword evidence="3" id="KW-0539">Nucleus</keyword>
<evidence type="ECO:0000313" key="6">
    <source>
        <dbReference type="Proteomes" id="UP000070089"/>
    </source>
</evidence>
<dbReference type="InterPro" id="IPR026060">
    <property type="entry name" value="AMY1"/>
</dbReference>
<evidence type="ECO:0000313" key="5">
    <source>
        <dbReference type="EMBL" id="KWX11462.1"/>
    </source>
</evidence>
<dbReference type="PRINTS" id="PR02028">
    <property type="entry name" value="CMYCBINDINGP"/>
</dbReference>
<sequence>MSDTDLRRAEFRRFLQRTGVSDAITKAFVALYEETEKPPNALEYIAQYLGCSGEDRIVSLTNQINELKKENAELRMRLEAKNNADD</sequence>
<dbReference type="PANTHER" id="PTHR13168:SF0">
    <property type="entry name" value="C-MYC-BINDING PROTEIN"/>
    <property type="match status" value="1"/>
</dbReference>